<proteinExistence type="predicted"/>
<feature type="compositionally biased region" description="Low complexity" evidence="1">
    <location>
        <begin position="311"/>
        <end position="354"/>
    </location>
</feature>
<name>A0AAN8PI09_9PEZI</name>
<comment type="caution">
    <text evidence="3">The sequence shown here is derived from an EMBL/GenBank/DDBJ whole genome shotgun (WGS) entry which is preliminary data.</text>
</comment>
<protein>
    <submittedName>
        <fullName evidence="3">Uncharacterized protein</fullName>
    </submittedName>
</protein>
<organism evidence="3 4">
    <name type="scientific">Arthrobotrys conoides</name>
    <dbReference type="NCBI Taxonomy" id="74498"/>
    <lineage>
        <taxon>Eukaryota</taxon>
        <taxon>Fungi</taxon>
        <taxon>Dikarya</taxon>
        <taxon>Ascomycota</taxon>
        <taxon>Pezizomycotina</taxon>
        <taxon>Orbiliomycetes</taxon>
        <taxon>Orbiliales</taxon>
        <taxon>Orbiliaceae</taxon>
        <taxon>Arthrobotrys</taxon>
    </lineage>
</organism>
<evidence type="ECO:0000256" key="1">
    <source>
        <dbReference type="SAM" id="MobiDB-lite"/>
    </source>
</evidence>
<feature type="compositionally biased region" description="Polar residues" evidence="1">
    <location>
        <begin position="355"/>
        <end position="374"/>
    </location>
</feature>
<dbReference type="EMBL" id="JAVHJM010000004">
    <property type="protein sequence ID" value="KAK6515199.1"/>
    <property type="molecule type" value="Genomic_DNA"/>
</dbReference>
<evidence type="ECO:0000313" key="3">
    <source>
        <dbReference type="EMBL" id="KAK6515199.1"/>
    </source>
</evidence>
<keyword evidence="2" id="KW-0732">Signal</keyword>
<reference evidence="3 4" key="1">
    <citation type="submission" date="2019-10" db="EMBL/GenBank/DDBJ databases">
        <authorList>
            <person name="Palmer J.M."/>
        </authorList>
    </citation>
    <scope>NUCLEOTIDE SEQUENCE [LARGE SCALE GENOMIC DNA]</scope>
    <source>
        <strain evidence="3 4">TWF506</strain>
    </source>
</reference>
<dbReference type="AlphaFoldDB" id="A0AAN8PI09"/>
<sequence>MMHSSHHLLFLFTALLCSLNFPWRTLAGNAFVYQYKNQNAHIAYKGDVSITWNTFTKNGDPCTIQMGPQNHSWFYVGVHPNWDPNPLFFELKHLSSVRCNSRGENCVDYDSTTSTGGFFVWTNDEIYNLEFASSVIELNFDRGDSGEYELQRTVDFGKAKIGKGKLDGGDGYRVQLGKDSWLNNNTYEPGVTLDYKGNKGRLRDFENGCFLDPKYSIDYMKQEWTGIHDDFGVDFTFTNNKAKASFYLKANRTEMTLTFTGNRNISDITNELWDYPEIDLDTSDPDTPGFKWRGGGSVAFGDDSPSRPRPTEVVSIHSTSSTVPSSTSRSPNSIVESTISSTSISSVPNTSQSSERVASSDSTMATGPTSSQSGPGPETSVPSLAIKYYLDRRVLWGLLALSLGVLSTITEL</sequence>
<dbReference type="Proteomes" id="UP001307849">
    <property type="component" value="Unassembled WGS sequence"/>
</dbReference>
<feature type="signal peptide" evidence="2">
    <location>
        <begin position="1"/>
        <end position="27"/>
    </location>
</feature>
<feature type="region of interest" description="Disordered" evidence="1">
    <location>
        <begin position="279"/>
        <end position="379"/>
    </location>
</feature>
<evidence type="ECO:0000256" key="2">
    <source>
        <dbReference type="SAM" id="SignalP"/>
    </source>
</evidence>
<keyword evidence="4" id="KW-1185">Reference proteome</keyword>
<gene>
    <name evidence="3" type="ORF">TWF506_007544</name>
</gene>
<accession>A0AAN8PI09</accession>
<feature type="chain" id="PRO_5043048991" evidence="2">
    <location>
        <begin position="28"/>
        <end position="412"/>
    </location>
</feature>
<evidence type="ECO:0000313" key="4">
    <source>
        <dbReference type="Proteomes" id="UP001307849"/>
    </source>
</evidence>